<proteinExistence type="predicted"/>
<accession>A0A8T0JUB4</accession>
<comment type="caution">
    <text evidence="1">The sequence shown here is derived from an EMBL/GenBank/DDBJ whole genome shotgun (WGS) entry which is preliminary data.</text>
</comment>
<dbReference type="Proteomes" id="UP000743370">
    <property type="component" value="Unassembled WGS sequence"/>
</dbReference>
<dbReference type="AlphaFoldDB" id="A0A8T0JUB4"/>
<organism evidence="1 2">
    <name type="scientific">Phaseolus angularis</name>
    <name type="common">Azuki bean</name>
    <name type="synonym">Vigna angularis</name>
    <dbReference type="NCBI Taxonomy" id="3914"/>
    <lineage>
        <taxon>Eukaryota</taxon>
        <taxon>Viridiplantae</taxon>
        <taxon>Streptophyta</taxon>
        <taxon>Embryophyta</taxon>
        <taxon>Tracheophyta</taxon>
        <taxon>Spermatophyta</taxon>
        <taxon>Magnoliopsida</taxon>
        <taxon>eudicotyledons</taxon>
        <taxon>Gunneridae</taxon>
        <taxon>Pentapetalae</taxon>
        <taxon>rosids</taxon>
        <taxon>fabids</taxon>
        <taxon>Fabales</taxon>
        <taxon>Fabaceae</taxon>
        <taxon>Papilionoideae</taxon>
        <taxon>50 kb inversion clade</taxon>
        <taxon>NPAAA clade</taxon>
        <taxon>indigoferoid/millettioid clade</taxon>
        <taxon>Phaseoleae</taxon>
        <taxon>Vigna</taxon>
    </lineage>
</organism>
<gene>
    <name evidence="1" type="ORF">HKW66_Vig0201480</name>
</gene>
<dbReference type="EMBL" id="JABFOF010000009">
    <property type="protein sequence ID" value="KAG2380776.1"/>
    <property type="molecule type" value="Genomic_DNA"/>
</dbReference>
<evidence type="ECO:0000313" key="1">
    <source>
        <dbReference type="EMBL" id="KAG2380776.1"/>
    </source>
</evidence>
<evidence type="ECO:0000313" key="2">
    <source>
        <dbReference type="Proteomes" id="UP000743370"/>
    </source>
</evidence>
<sequence length="158" mass="18394">MEHWRDAFSEEAGTHLDSNNLRSLREMVDSEIWCLRDHWREKVREAYGRYGDNQLYSRRKIDIELHLENCTKALQAAIAIPRKAVSIPSFQKLKTYNGIESLVEHWKIALHEAAEISRLVLQHYRGITDNEIKYIEKHARDALREAAGISGVVILNSR</sequence>
<reference evidence="1 2" key="1">
    <citation type="submission" date="2020-05" db="EMBL/GenBank/DDBJ databases">
        <title>Vigna angularis (adzuki bean) Var. LongXiaoDou No. 4 denovo assembly.</title>
        <authorList>
            <person name="Xiang H."/>
        </authorList>
    </citation>
    <scope>NUCLEOTIDE SEQUENCE [LARGE SCALE GENOMIC DNA]</scope>
    <source>
        <tissue evidence="1">Leaf</tissue>
    </source>
</reference>
<name>A0A8T0JUB4_PHAAN</name>
<protein>
    <submittedName>
        <fullName evidence="1">Uncharacterized protein</fullName>
    </submittedName>
</protein>